<evidence type="ECO:0000313" key="2">
    <source>
        <dbReference type="Proteomes" id="UP000012317"/>
    </source>
</evidence>
<protein>
    <submittedName>
        <fullName evidence="1">Uncharacterized protein</fullName>
    </submittedName>
</protein>
<evidence type="ECO:0000313" key="1">
    <source>
        <dbReference type="EMBL" id="EMY80569.1"/>
    </source>
</evidence>
<dbReference type="Proteomes" id="UP000012317">
    <property type="component" value="Unassembled WGS sequence"/>
</dbReference>
<comment type="caution">
    <text evidence="1">The sequence shown here is derived from an EMBL/GenBank/DDBJ whole genome shotgun (WGS) entry which is preliminary data.</text>
</comment>
<gene>
    <name evidence="1" type="ORF">pgond44_11336</name>
</gene>
<organism evidence="1 2">
    <name type="scientific">Psychroflexus gondwanensis ACAM 44</name>
    <dbReference type="NCBI Taxonomy" id="1189619"/>
    <lineage>
        <taxon>Bacteria</taxon>
        <taxon>Pseudomonadati</taxon>
        <taxon>Bacteroidota</taxon>
        <taxon>Flavobacteriia</taxon>
        <taxon>Flavobacteriales</taxon>
        <taxon>Flavobacteriaceae</taxon>
        <taxon>Psychroflexus</taxon>
    </lineage>
</organism>
<dbReference type="AlphaFoldDB" id="N1WTW6"/>
<accession>N1WTW6</accession>
<keyword evidence="2" id="KW-1185">Reference proteome</keyword>
<name>N1WTW6_9FLAO</name>
<dbReference type="STRING" id="1189619.pgond44_11336"/>
<sequence length="75" mass="8828">MVGSWYGYYWLIYRSKGFKGMTPTRPGNLRLSPFFVITLLSVTFENPTPGKRVIKKVINAYTDMRLHLYLSFFKN</sequence>
<reference evidence="1 2" key="1">
    <citation type="journal article" date="2014" name="Genome Biol. Evol.">
        <title>Extensive gene acquisition in the extremely psychrophilic bacterial species Psychroflexus torquis and the link to sea-ice ecosystem specialism.</title>
        <authorList>
            <person name="Feng S."/>
            <person name="Powell S.M."/>
            <person name="Wilson R."/>
            <person name="Bowman J.P."/>
        </authorList>
    </citation>
    <scope>NUCLEOTIDE SEQUENCE [LARGE SCALE GENOMIC DNA]</scope>
    <source>
        <strain evidence="1 2">ACAM 44</strain>
    </source>
</reference>
<dbReference type="EMBL" id="APLF01000011">
    <property type="protein sequence ID" value="EMY80569.1"/>
    <property type="molecule type" value="Genomic_DNA"/>
</dbReference>
<proteinExistence type="predicted"/>